<proteinExistence type="predicted"/>
<dbReference type="Pfam" id="PF25572">
    <property type="entry name" value="TPR_ZSWIM8"/>
    <property type="match status" value="1"/>
</dbReference>
<dbReference type="Pfam" id="PF04434">
    <property type="entry name" value="SWIM"/>
    <property type="match status" value="1"/>
</dbReference>
<dbReference type="GO" id="GO:0031462">
    <property type="term" value="C:Cul2-RING ubiquitin ligase complex"/>
    <property type="evidence" value="ECO:0007669"/>
    <property type="project" value="TreeGrafter"/>
</dbReference>
<accession>A0A8S3X029</accession>
<sequence length="450" mass="51034">MFLLQARKFYLEIILLNREKVAGASNSNGKGGRQAAPVDVGSPLLDWEEGDHFSFEDSERFEEDSLCSWSSEPESLCNNWRGWKRPNLQNSFGNRSAKKIVQEKTVSTLSELSAKCVACHIPFELVEHVYPPVPEQLQLQIAFWSFPDSEDDIRLYSCLANGSADEFQRGEHLFRDRAVKDVLQIGFHLSATVTLSMPRAQYNVAVTFDRQRISSCNCTCSSSAHWCSHIVAVCLYRIHLPTQVCLRAPVSESLQRLRRDQLQKFAQYLISELPRQVLPTAQRILDELLSAQPNQINATCGAPDPTAGASAYEYTSWFLDEKTLHNNINKILVKFCVPAPIVFSDVNYLSTSAPPAAAEWSSLLRPLRGREPEGMWNLLSIVREMFKRNDRNAIPLLEIITEEVMACEQIIVWWYSTKAALVAWGGGHGGRQAWRWRWQLLSSARLLITM</sequence>
<dbReference type="InterPro" id="IPR007527">
    <property type="entry name" value="Znf_SWIM"/>
</dbReference>
<evidence type="ECO:0000259" key="2">
    <source>
        <dbReference type="PROSITE" id="PS50966"/>
    </source>
</evidence>
<evidence type="ECO:0000313" key="3">
    <source>
        <dbReference type="EMBL" id="CAG4993686.1"/>
    </source>
</evidence>
<keyword evidence="4" id="KW-1185">Reference proteome</keyword>
<dbReference type="EMBL" id="CAJQZP010000885">
    <property type="protein sequence ID" value="CAG4993686.1"/>
    <property type="molecule type" value="Genomic_DNA"/>
</dbReference>
<dbReference type="PANTHER" id="PTHR22619">
    <property type="entry name" value="ZINC FINGER SWIM DOMAIN CONTAINING PROTEIN 4, 5, 6"/>
    <property type="match status" value="1"/>
</dbReference>
<dbReference type="InterPro" id="IPR057945">
    <property type="entry name" value="TPR_ZSWIM8"/>
</dbReference>
<evidence type="ECO:0000256" key="1">
    <source>
        <dbReference type="PROSITE-ProRule" id="PRU00325"/>
    </source>
</evidence>
<name>A0A8S3X029_PARAO</name>
<keyword evidence="1" id="KW-0862">Zinc</keyword>
<evidence type="ECO:0000313" key="4">
    <source>
        <dbReference type="Proteomes" id="UP000691718"/>
    </source>
</evidence>
<keyword evidence="1" id="KW-0479">Metal-binding</keyword>
<comment type="caution">
    <text evidence="3">The sequence shown here is derived from an EMBL/GenBank/DDBJ whole genome shotgun (WGS) entry which is preliminary data.</text>
</comment>
<reference evidence="3" key="1">
    <citation type="submission" date="2021-04" db="EMBL/GenBank/DDBJ databases">
        <authorList>
            <person name="Tunstrom K."/>
        </authorList>
    </citation>
    <scope>NUCLEOTIDE SEQUENCE</scope>
</reference>
<gene>
    <name evidence="3" type="ORF">PAPOLLO_LOCUS12547</name>
</gene>
<dbReference type="PANTHER" id="PTHR22619:SF1">
    <property type="entry name" value="ZINC FINGER SWIM DOMAIN-CONTAINING PROTEIN 8"/>
    <property type="match status" value="1"/>
</dbReference>
<dbReference type="AlphaFoldDB" id="A0A8S3X029"/>
<keyword evidence="1" id="KW-0863">Zinc-finger</keyword>
<feature type="domain" description="SWIM-type" evidence="2">
    <location>
        <begin position="202"/>
        <end position="238"/>
    </location>
</feature>
<protein>
    <submittedName>
        <fullName evidence="3">(apollo) hypothetical protein</fullName>
    </submittedName>
</protein>
<dbReference type="OrthoDB" id="10013584at2759"/>
<dbReference type="GO" id="GO:0008270">
    <property type="term" value="F:zinc ion binding"/>
    <property type="evidence" value="ECO:0007669"/>
    <property type="project" value="UniProtKB-KW"/>
</dbReference>
<dbReference type="PROSITE" id="PS50966">
    <property type="entry name" value="ZF_SWIM"/>
    <property type="match status" value="1"/>
</dbReference>
<organism evidence="3 4">
    <name type="scientific">Parnassius apollo</name>
    <name type="common">Apollo butterfly</name>
    <name type="synonym">Papilio apollo</name>
    <dbReference type="NCBI Taxonomy" id="110799"/>
    <lineage>
        <taxon>Eukaryota</taxon>
        <taxon>Metazoa</taxon>
        <taxon>Ecdysozoa</taxon>
        <taxon>Arthropoda</taxon>
        <taxon>Hexapoda</taxon>
        <taxon>Insecta</taxon>
        <taxon>Pterygota</taxon>
        <taxon>Neoptera</taxon>
        <taxon>Endopterygota</taxon>
        <taxon>Lepidoptera</taxon>
        <taxon>Glossata</taxon>
        <taxon>Ditrysia</taxon>
        <taxon>Papilionoidea</taxon>
        <taxon>Papilionidae</taxon>
        <taxon>Parnassiinae</taxon>
        <taxon>Parnassini</taxon>
        <taxon>Parnassius</taxon>
        <taxon>Parnassius</taxon>
    </lineage>
</organism>
<dbReference type="Proteomes" id="UP000691718">
    <property type="component" value="Unassembled WGS sequence"/>
</dbReference>